<name>A0A934TZH2_9FIRM</name>
<protein>
    <submittedName>
        <fullName evidence="1">Uncharacterized protein</fullName>
    </submittedName>
</protein>
<dbReference type="EMBL" id="JAEQMG010000051">
    <property type="protein sequence ID" value="MBK6088350.1"/>
    <property type="molecule type" value="Genomic_DNA"/>
</dbReference>
<keyword evidence="2" id="KW-1185">Reference proteome</keyword>
<comment type="caution">
    <text evidence="1">The sequence shown here is derived from an EMBL/GenBank/DDBJ whole genome shotgun (WGS) entry which is preliminary data.</text>
</comment>
<gene>
    <name evidence="1" type="ORF">JKK62_06710</name>
</gene>
<evidence type="ECO:0000313" key="1">
    <source>
        <dbReference type="EMBL" id="MBK6088350.1"/>
    </source>
</evidence>
<sequence length="86" mass="9869">MNKELCPELRPTQKKTLTAIYEAFGCDEFSSDMFIATLNYSVSYTYASLHKLTLLRLLDQNIDENGNRYRLVVTPEENPECFDPAA</sequence>
<proteinExistence type="predicted"/>
<evidence type="ECO:0000313" key="2">
    <source>
        <dbReference type="Proteomes" id="UP000633365"/>
    </source>
</evidence>
<dbReference type="AlphaFoldDB" id="A0A934TZH2"/>
<accession>A0A934TZH2</accession>
<reference evidence="1" key="1">
    <citation type="submission" date="2021-01" db="EMBL/GenBank/DDBJ databases">
        <title>Genome public.</title>
        <authorList>
            <person name="Liu C."/>
            <person name="Sun Q."/>
        </authorList>
    </citation>
    <scope>NUCLEOTIDE SEQUENCE</scope>
    <source>
        <strain evidence="1">M6</strain>
    </source>
</reference>
<dbReference type="Proteomes" id="UP000633365">
    <property type="component" value="Unassembled WGS sequence"/>
</dbReference>
<organism evidence="1 2">
    <name type="scientific">Ruminococcus difficilis</name>
    <dbReference type="NCBI Taxonomy" id="2763069"/>
    <lineage>
        <taxon>Bacteria</taxon>
        <taxon>Bacillati</taxon>
        <taxon>Bacillota</taxon>
        <taxon>Clostridia</taxon>
        <taxon>Eubacteriales</taxon>
        <taxon>Oscillospiraceae</taxon>
        <taxon>Ruminococcus</taxon>
    </lineage>
</organism>